<reference evidence="3" key="1">
    <citation type="submission" date="2018-05" db="EMBL/GenBank/DDBJ databases">
        <authorList>
            <person name="Lanie J.A."/>
            <person name="Ng W.-L."/>
            <person name="Kazmierczak K.M."/>
            <person name="Andrzejewski T.M."/>
            <person name="Davidsen T.M."/>
            <person name="Wayne K.J."/>
            <person name="Tettelin H."/>
            <person name="Glass J.I."/>
            <person name="Rusch D."/>
            <person name="Podicherti R."/>
            <person name="Tsui H.-C.T."/>
            <person name="Winkler M.E."/>
        </authorList>
    </citation>
    <scope>NUCLEOTIDE SEQUENCE</scope>
</reference>
<proteinExistence type="predicted"/>
<dbReference type="InterPro" id="IPR015590">
    <property type="entry name" value="Aldehyde_DH_dom"/>
</dbReference>
<dbReference type="InterPro" id="IPR016162">
    <property type="entry name" value="Ald_DH_N"/>
</dbReference>
<gene>
    <name evidence="3" type="ORF">METZ01_LOCUS155465</name>
</gene>
<evidence type="ECO:0000313" key="3">
    <source>
        <dbReference type="EMBL" id="SVB02611.1"/>
    </source>
</evidence>
<feature type="non-terminal residue" evidence="3">
    <location>
        <position position="413"/>
    </location>
</feature>
<dbReference type="PANTHER" id="PTHR43217">
    <property type="entry name" value="SUCCINATE SEMIALDEHYDE DEHYDROGENASE [NAD(P)+] SAD"/>
    <property type="match status" value="1"/>
</dbReference>
<feature type="domain" description="Aldehyde dehydrogenase" evidence="2">
    <location>
        <begin position="10"/>
        <end position="413"/>
    </location>
</feature>
<dbReference type="Gene3D" id="3.40.309.10">
    <property type="entry name" value="Aldehyde Dehydrogenase, Chain A, domain 2"/>
    <property type="match status" value="1"/>
</dbReference>
<feature type="non-terminal residue" evidence="3">
    <location>
        <position position="1"/>
    </location>
</feature>
<accession>A0A382AMV3</accession>
<name>A0A382AMV3_9ZZZZ</name>
<organism evidence="3">
    <name type="scientific">marine metagenome</name>
    <dbReference type="NCBI Taxonomy" id="408172"/>
    <lineage>
        <taxon>unclassified sequences</taxon>
        <taxon>metagenomes</taxon>
        <taxon>ecological metagenomes</taxon>
    </lineage>
</organism>
<dbReference type="PANTHER" id="PTHR43217:SF1">
    <property type="entry name" value="SUCCINATE SEMIALDEHYDE DEHYDROGENASE [NAD(P)+] SAD"/>
    <property type="match status" value="1"/>
</dbReference>
<dbReference type="GO" id="GO:0004777">
    <property type="term" value="F:succinate-semialdehyde dehydrogenase (NAD+) activity"/>
    <property type="evidence" value="ECO:0007669"/>
    <property type="project" value="TreeGrafter"/>
</dbReference>
<dbReference type="PROSITE" id="PS00070">
    <property type="entry name" value="ALDEHYDE_DEHYDR_CYS"/>
    <property type="match status" value="1"/>
</dbReference>
<sequence length="413" mass="45103">VQELNQLILEVNSEFDFWRKIPIKDRCQYFKYLAEAIQMRKDEFARLMALEMGKPLSQGIVELEKCAWVCNYYADNGEKFLADQNIITDASESYVSFQPLGVILAIMPWNFPFWQVFRFVAPAMIAGNVAVLKHASNVQGCADAIEGLFIEVGIPNNTFRNLTIDSSKVEYVIENPFIKAVSLTGSTSAGKSVAKKAGSVLKKTVLELGGSDPYVVLKDADLDIAVDACISGRLLNSGQSCIAAKRCIVDINIQLEFEKKIINKIKKQKVGDPFLDKSTVGPMVNKAAKDELAIQVSKSIDEGAKLIYESDVPNSETGCYHPIMVLSNVKPGMPAFDEELFGPVACIITAQDQSEAISLANQTAYGLGAAVFTSDIEKGEEIAKVELEAGAGFVNDFVRSDPRLPFGGVKESG</sequence>
<dbReference type="InterPro" id="IPR016163">
    <property type="entry name" value="Ald_DH_C"/>
</dbReference>
<dbReference type="InterPro" id="IPR016160">
    <property type="entry name" value="Ald_DH_CS_CYS"/>
</dbReference>
<dbReference type="AlphaFoldDB" id="A0A382AMV3"/>
<evidence type="ECO:0000259" key="2">
    <source>
        <dbReference type="Pfam" id="PF00171"/>
    </source>
</evidence>
<dbReference type="EMBL" id="UINC01025986">
    <property type="protein sequence ID" value="SVB02611.1"/>
    <property type="molecule type" value="Genomic_DNA"/>
</dbReference>
<protein>
    <recommendedName>
        <fullName evidence="2">Aldehyde dehydrogenase domain-containing protein</fullName>
    </recommendedName>
</protein>
<dbReference type="InterPro" id="IPR016161">
    <property type="entry name" value="Ald_DH/histidinol_DH"/>
</dbReference>
<dbReference type="SUPFAM" id="SSF53720">
    <property type="entry name" value="ALDH-like"/>
    <property type="match status" value="1"/>
</dbReference>
<keyword evidence="1" id="KW-0560">Oxidoreductase</keyword>
<dbReference type="Gene3D" id="3.40.605.10">
    <property type="entry name" value="Aldehyde Dehydrogenase, Chain A, domain 1"/>
    <property type="match status" value="1"/>
</dbReference>
<dbReference type="Pfam" id="PF00171">
    <property type="entry name" value="Aldedh"/>
    <property type="match status" value="1"/>
</dbReference>
<evidence type="ECO:0000256" key="1">
    <source>
        <dbReference type="ARBA" id="ARBA00023002"/>
    </source>
</evidence>
<dbReference type="InterPro" id="IPR047110">
    <property type="entry name" value="GABD/Sad-like"/>
</dbReference>